<keyword evidence="3" id="KW-1185">Reference proteome</keyword>
<evidence type="ECO:0000256" key="1">
    <source>
        <dbReference type="SAM" id="SignalP"/>
    </source>
</evidence>
<dbReference type="Proteomes" id="UP000634522">
    <property type="component" value="Unassembled WGS sequence"/>
</dbReference>
<keyword evidence="1" id="KW-0732">Signal</keyword>
<evidence type="ECO:0000313" key="3">
    <source>
        <dbReference type="Proteomes" id="UP000634522"/>
    </source>
</evidence>
<evidence type="ECO:0000313" key="2">
    <source>
        <dbReference type="EMBL" id="NMF98654.1"/>
    </source>
</evidence>
<comment type="caution">
    <text evidence="2">The sequence shown here is derived from an EMBL/GenBank/DDBJ whole genome shotgun (WGS) entry which is preliminary data.</text>
</comment>
<accession>A0ABX1NHB7</accession>
<reference evidence="2 3" key="1">
    <citation type="submission" date="2019-12" db="EMBL/GenBank/DDBJ databases">
        <title>Comparative genomics gives insights into the taxonomy of the Azoarcus-Aromatoleum group and reveals separate origins of nif in the plant-associated Azoarcus and non-plant-associated Aromatoleum sub-groups.</title>
        <authorList>
            <person name="Lafos M."/>
            <person name="Maluk M."/>
            <person name="Batista M."/>
            <person name="Junghare M."/>
            <person name="Carmona M."/>
            <person name="Faoro H."/>
            <person name="Cruz L.M."/>
            <person name="Battistoni F."/>
            <person name="De Souza E."/>
            <person name="Pedrosa F."/>
            <person name="Chen W.-M."/>
            <person name="Poole P.S."/>
            <person name="Dixon R.A."/>
            <person name="James E.K."/>
        </authorList>
    </citation>
    <scope>NUCLEOTIDE SEQUENCE [LARGE SCALE GENOMIC DNA]</scope>
    <source>
        <strain evidence="2 3">T</strain>
    </source>
</reference>
<feature type="signal peptide" evidence="1">
    <location>
        <begin position="1"/>
        <end position="42"/>
    </location>
</feature>
<feature type="chain" id="PRO_5046207200" description="Bacterial OB-fold domain-containing protein" evidence="1">
    <location>
        <begin position="43"/>
        <end position="142"/>
    </location>
</feature>
<name>A0ABX1NHB7_9RHOO</name>
<gene>
    <name evidence="2" type="ORF">GPA27_14810</name>
</gene>
<protein>
    <recommendedName>
        <fullName evidence="4">Bacterial OB-fold domain-containing protein</fullName>
    </recommendedName>
</protein>
<proteinExistence type="predicted"/>
<evidence type="ECO:0008006" key="4">
    <source>
        <dbReference type="Google" id="ProtNLM"/>
    </source>
</evidence>
<dbReference type="EMBL" id="WTVS01000030">
    <property type="protein sequence ID" value="NMF98654.1"/>
    <property type="molecule type" value="Genomic_DNA"/>
</dbReference>
<organism evidence="2 3">
    <name type="scientific">Aromatoleum toluolicum</name>
    <dbReference type="NCBI Taxonomy" id="90060"/>
    <lineage>
        <taxon>Bacteria</taxon>
        <taxon>Pseudomonadati</taxon>
        <taxon>Pseudomonadota</taxon>
        <taxon>Betaproteobacteria</taxon>
        <taxon>Rhodocyclales</taxon>
        <taxon>Rhodocyclaceae</taxon>
        <taxon>Aromatoleum</taxon>
    </lineage>
</organism>
<sequence>MCGRSTALMSACGPISRSLFVKKVLALVIAGMIGFGAPAAFAADAAVKTVAAIHQEKTELSGKAVQVSGKVVKVNNGIMGRNFVHVRDGSGDQATNNLIVTSKDTAAVGDEVVVTGNVKLDRDFGSGYMYPLLVEDATIAKK</sequence>